<dbReference type="InterPro" id="IPR016142">
    <property type="entry name" value="Citrate_synth-like_lrg_a-sub"/>
</dbReference>
<dbReference type="GO" id="GO:0046912">
    <property type="term" value="F:acyltransferase activity, acyl groups converted into alkyl on transfer"/>
    <property type="evidence" value="ECO:0007669"/>
    <property type="project" value="InterPro"/>
</dbReference>
<dbReference type="VEuPathDB" id="ToxoDB:cyc_00703"/>
<dbReference type="SUPFAM" id="SSF48256">
    <property type="entry name" value="Citrate synthase"/>
    <property type="match status" value="1"/>
</dbReference>
<sequence>MSATVPRLLLRPAKSPYFFSPAAAGTGIYRSWTAATVRAKEAAVVLAPTGLCVSRRPLTSSSRIRGPTQGDSPAAAVRATVEALQDQLSVTAAEKQKHLQRIKQECGAVQIGIVTPQNVTGGMRGLTALLTETSVLDPETGLKLHGVQMQQLLQKELPKIDPGHEYPSVEALLWFLLTSKVPTAAQVALLQRCLYEMSVSAAASVSKAGVPCEGPTTLESYTEERFLRVPTVVSALLDALPATGHPMAAFAAAAAAQGLCWVHSGAAAGVLLRFLRLAAAPILAADSSAVDSAGAVLVDLCPSASGLCVYTAVCILTSRIPPSKLPFQLAANFARMLGFSGEKPEELMRLYLLLHADHEGGNVSAHAAHLVGSALADPFSALAAGMAGLGGPLHGLANQKCLAWLRSVQQRLEGSPPTREKIRDIALVLLCCRFSLQHEFALRHIQNDPLFKLLDVVRVVVPEILSGKVSNPYPNVDCHSGVLLQAFGLTQEQFYTVLFGVSRSMGIAAQFVWARALGLPIERPKSVTLKCLEQLCAEAKH</sequence>
<dbReference type="EMBL" id="JROU02002250">
    <property type="protein sequence ID" value="OEH73741.1"/>
    <property type="molecule type" value="Genomic_DNA"/>
</dbReference>
<dbReference type="VEuPathDB" id="ToxoDB:LOC34617831"/>
<organism evidence="1 2">
    <name type="scientific">Cyclospora cayetanensis</name>
    <dbReference type="NCBI Taxonomy" id="88456"/>
    <lineage>
        <taxon>Eukaryota</taxon>
        <taxon>Sar</taxon>
        <taxon>Alveolata</taxon>
        <taxon>Apicomplexa</taxon>
        <taxon>Conoidasida</taxon>
        <taxon>Coccidia</taxon>
        <taxon>Eucoccidiorida</taxon>
        <taxon>Eimeriorina</taxon>
        <taxon>Eimeriidae</taxon>
        <taxon>Cyclospora</taxon>
    </lineage>
</organism>
<accession>A0A1D3CRB1</accession>
<dbReference type="FunCoup" id="A0A1D3CRB1">
    <property type="interactions" value="193"/>
</dbReference>
<dbReference type="GO" id="GO:0005975">
    <property type="term" value="P:carbohydrate metabolic process"/>
    <property type="evidence" value="ECO:0007669"/>
    <property type="project" value="TreeGrafter"/>
</dbReference>
<dbReference type="AlphaFoldDB" id="A0A1D3CRB1"/>
<dbReference type="PANTHER" id="PTHR11739">
    <property type="entry name" value="CITRATE SYNTHASE"/>
    <property type="match status" value="1"/>
</dbReference>
<comment type="caution">
    <text evidence="1">The sequence shown here is derived from an EMBL/GenBank/DDBJ whole genome shotgun (WGS) entry which is preliminary data.</text>
</comment>
<dbReference type="Gene3D" id="1.10.580.10">
    <property type="entry name" value="Citrate Synthase, domain 1"/>
    <property type="match status" value="2"/>
</dbReference>
<dbReference type="InterPro" id="IPR016143">
    <property type="entry name" value="Citrate_synth-like_sm_a-sub"/>
</dbReference>
<dbReference type="Proteomes" id="UP000095192">
    <property type="component" value="Unassembled WGS sequence"/>
</dbReference>
<proteinExistence type="predicted"/>
<reference evidence="1 2" key="1">
    <citation type="journal article" date="2016" name="BMC Genomics">
        <title>Comparative genomics reveals Cyclospora cayetanensis possesses coccidia-like metabolism and invasion components but unique surface antigens.</title>
        <authorList>
            <person name="Liu S."/>
            <person name="Wang L."/>
            <person name="Zheng H."/>
            <person name="Xu Z."/>
            <person name="Roellig D.M."/>
            <person name="Li N."/>
            <person name="Frace M.A."/>
            <person name="Tang K."/>
            <person name="Arrowood M.J."/>
            <person name="Moss D.M."/>
            <person name="Zhang L."/>
            <person name="Feng Y."/>
            <person name="Xiao L."/>
        </authorList>
    </citation>
    <scope>NUCLEOTIDE SEQUENCE [LARGE SCALE GENOMIC DNA]</scope>
    <source>
        <strain evidence="1 2">CHN_HEN01</strain>
    </source>
</reference>
<protein>
    <submittedName>
        <fullName evidence="1">Citrate synthase</fullName>
    </submittedName>
</protein>
<name>A0A1D3CRB1_9EIME</name>
<dbReference type="PANTHER" id="PTHR11739:SF8">
    <property type="entry name" value="CITRATE SYNTHASE, MITOCHONDRIAL"/>
    <property type="match status" value="1"/>
</dbReference>
<evidence type="ECO:0000313" key="2">
    <source>
        <dbReference type="Proteomes" id="UP000095192"/>
    </source>
</evidence>
<dbReference type="InterPro" id="IPR036969">
    <property type="entry name" value="Citrate_synthase_sf"/>
</dbReference>
<evidence type="ECO:0000313" key="1">
    <source>
        <dbReference type="EMBL" id="OEH73741.1"/>
    </source>
</evidence>
<dbReference type="GO" id="GO:0006099">
    <property type="term" value="P:tricarboxylic acid cycle"/>
    <property type="evidence" value="ECO:0007669"/>
    <property type="project" value="TreeGrafter"/>
</dbReference>
<keyword evidence="2" id="KW-1185">Reference proteome</keyword>
<gene>
    <name evidence="1" type="ORF">cyc_00703</name>
</gene>
<dbReference type="Gene3D" id="1.10.230.10">
    <property type="entry name" value="Cytochrome P450-Terp, domain 2"/>
    <property type="match status" value="1"/>
</dbReference>
<dbReference type="GO" id="GO:0005759">
    <property type="term" value="C:mitochondrial matrix"/>
    <property type="evidence" value="ECO:0007669"/>
    <property type="project" value="TreeGrafter"/>
</dbReference>
<dbReference type="InterPro" id="IPR002020">
    <property type="entry name" value="Citrate_synthase"/>
</dbReference>
<dbReference type="Pfam" id="PF00285">
    <property type="entry name" value="Citrate_synt"/>
    <property type="match status" value="2"/>
</dbReference>
<dbReference type="InParanoid" id="A0A1D3CRB1"/>